<organism evidence="2">
    <name type="scientific">Tanacetum cinerariifolium</name>
    <name type="common">Dalmatian daisy</name>
    <name type="synonym">Chrysanthemum cinerariifolium</name>
    <dbReference type="NCBI Taxonomy" id="118510"/>
    <lineage>
        <taxon>Eukaryota</taxon>
        <taxon>Viridiplantae</taxon>
        <taxon>Streptophyta</taxon>
        <taxon>Embryophyta</taxon>
        <taxon>Tracheophyta</taxon>
        <taxon>Spermatophyta</taxon>
        <taxon>Magnoliopsida</taxon>
        <taxon>eudicotyledons</taxon>
        <taxon>Gunneridae</taxon>
        <taxon>Pentapetalae</taxon>
        <taxon>asterids</taxon>
        <taxon>campanulids</taxon>
        <taxon>Asterales</taxon>
        <taxon>Asteraceae</taxon>
        <taxon>Asteroideae</taxon>
        <taxon>Anthemideae</taxon>
        <taxon>Anthemidinae</taxon>
        <taxon>Tanacetum</taxon>
    </lineage>
</organism>
<proteinExistence type="predicted"/>
<name>A0A6L2KFI0_TANCI</name>
<evidence type="ECO:0000313" key="2">
    <source>
        <dbReference type="EMBL" id="GEU48146.1"/>
    </source>
</evidence>
<gene>
    <name evidence="2" type="ORF">Tci_020124</name>
</gene>
<dbReference type="GO" id="GO:0003964">
    <property type="term" value="F:RNA-directed DNA polymerase activity"/>
    <property type="evidence" value="ECO:0007669"/>
    <property type="project" value="UniProtKB-KW"/>
</dbReference>
<feature type="compositionally biased region" description="Low complexity" evidence="1">
    <location>
        <begin position="369"/>
        <end position="400"/>
    </location>
</feature>
<keyword evidence="2" id="KW-0548">Nucleotidyltransferase</keyword>
<accession>A0A6L2KFI0</accession>
<keyword evidence="2" id="KW-0695">RNA-directed DNA polymerase</keyword>
<keyword evidence="2" id="KW-0808">Transferase</keyword>
<evidence type="ECO:0000256" key="1">
    <source>
        <dbReference type="SAM" id="MobiDB-lite"/>
    </source>
</evidence>
<dbReference type="AlphaFoldDB" id="A0A6L2KFI0"/>
<comment type="caution">
    <text evidence="2">The sequence shown here is derived from an EMBL/GenBank/DDBJ whole genome shotgun (WGS) entry which is preliminary data.</text>
</comment>
<feature type="region of interest" description="Disordered" evidence="1">
    <location>
        <begin position="352"/>
        <end position="400"/>
    </location>
</feature>
<protein>
    <submittedName>
        <fullName evidence="2">Reverse transcriptase domain-containing protein</fullName>
    </submittedName>
</protein>
<feature type="compositionally biased region" description="Basic and acidic residues" evidence="1">
    <location>
        <begin position="352"/>
        <end position="368"/>
    </location>
</feature>
<reference evidence="2" key="1">
    <citation type="journal article" date="2019" name="Sci. Rep.">
        <title>Draft genome of Tanacetum cinerariifolium, the natural source of mosquito coil.</title>
        <authorList>
            <person name="Yamashiro T."/>
            <person name="Shiraishi A."/>
            <person name="Satake H."/>
            <person name="Nakayama K."/>
        </authorList>
    </citation>
    <scope>NUCLEOTIDE SEQUENCE</scope>
</reference>
<dbReference type="EMBL" id="BKCJ010002378">
    <property type="protein sequence ID" value="GEU48146.1"/>
    <property type="molecule type" value="Genomic_DNA"/>
</dbReference>
<sequence length="400" mass="45610">MCPLYQHLALRIITSVGFDLSNAVSDVIMDGVWSRPYSWYSRIPVPHNCVAHVLTHDRDEYLVWLKFPIRCVTLVIRVPFDRPMRLRERASWDWDNSTWGGRGKGFGTIQVGAGKNDPWTWILDKFELHVKLFLKILLSDPAFLLIFILVLKLADMDGIGPLWDDIFDWIKPLSSKGSVASILARLVLTARMPPKRTSTSAAPAMNQGAIRQLIDDRIAAALEAQAANMENTGNTNRNPEQALVARKCSYKDFMSCQPFNFKGSKGTVGLIRWFERMESVFSRSNCTEDCRFQELKTLYPTMVSDSEKLLKAYIGGLPQSIEGNVTASKPQTLEEAINIAQRIMDQVTKHNRVQETNDNKRKLDDKRNTNNNNYPKNCDHNLYPNDHNNNNHSINRNNNN</sequence>